<proteinExistence type="predicted"/>
<dbReference type="EMBL" id="JBHSMH010000011">
    <property type="protein sequence ID" value="MFC5468434.1"/>
    <property type="molecule type" value="Genomic_DNA"/>
</dbReference>
<reference evidence="2" key="1">
    <citation type="journal article" date="2019" name="Int. J. Syst. Evol. Microbiol.">
        <title>The Global Catalogue of Microorganisms (GCM) 10K type strain sequencing project: providing services to taxonomists for standard genome sequencing and annotation.</title>
        <authorList>
            <consortium name="The Broad Institute Genomics Platform"/>
            <consortium name="The Broad Institute Genome Sequencing Center for Infectious Disease"/>
            <person name="Wu L."/>
            <person name="Ma J."/>
        </authorList>
    </citation>
    <scope>NUCLEOTIDE SEQUENCE [LARGE SCALE GENOMIC DNA]</scope>
    <source>
        <strain evidence="2">CCUG 57113</strain>
    </source>
</reference>
<protein>
    <recommendedName>
        <fullName evidence="3">RNA helicase</fullName>
    </recommendedName>
</protein>
<comment type="caution">
    <text evidence="1">The sequence shown here is derived from an EMBL/GenBank/DDBJ whole genome shotgun (WGS) entry which is preliminary data.</text>
</comment>
<dbReference type="RefSeq" id="WP_209748568.1">
    <property type="nucleotide sequence ID" value="NZ_JBHSMH010000011.1"/>
</dbReference>
<evidence type="ECO:0000313" key="1">
    <source>
        <dbReference type="EMBL" id="MFC5468434.1"/>
    </source>
</evidence>
<evidence type="ECO:0008006" key="3">
    <source>
        <dbReference type="Google" id="ProtNLM"/>
    </source>
</evidence>
<dbReference type="SUPFAM" id="SSF52309">
    <property type="entry name" value="N-(deoxy)ribosyltransferase-like"/>
    <property type="match status" value="1"/>
</dbReference>
<dbReference type="Gene3D" id="3.40.50.450">
    <property type="match status" value="1"/>
</dbReference>
<name>A0ABW0LRD3_9BACL</name>
<keyword evidence="2" id="KW-1185">Reference proteome</keyword>
<organism evidence="1 2">
    <name type="scientific">Cohnella suwonensis</name>
    <dbReference type="NCBI Taxonomy" id="696072"/>
    <lineage>
        <taxon>Bacteria</taxon>
        <taxon>Bacillati</taxon>
        <taxon>Bacillota</taxon>
        <taxon>Bacilli</taxon>
        <taxon>Bacillales</taxon>
        <taxon>Paenibacillaceae</taxon>
        <taxon>Cohnella</taxon>
    </lineage>
</organism>
<gene>
    <name evidence="1" type="ORF">ACFPPD_06855</name>
</gene>
<evidence type="ECO:0000313" key="2">
    <source>
        <dbReference type="Proteomes" id="UP001596105"/>
    </source>
</evidence>
<accession>A0ABW0LRD3</accession>
<dbReference type="Proteomes" id="UP001596105">
    <property type="component" value="Unassembled WGS sequence"/>
</dbReference>
<sequence length="280" mass="31994">MSEEKKKLQIGLVMPIAMIDNCGPEHWIDVKSIIVEALNDHEKYDFEARIVSESDSSGLIHKRIVHGLYHSDIVICDVSCKNPNVMFELGMRLAFDKPTIIIKDDKTNFVFDTSGIEHVEYPRDLRFTKMVEFKSTLLRKVVTTYEDSISDPNHSPFLGSFGEFKVAKLSETEVTPYQLLLDKVDDLQRDINTIRMKPIDQIIERYESDILTRARAIIRNVVVNNWSTTTGLPGQTMKLTREVNEQLSNHGIKNLSSEFISDCIKSQINAIRNNTSDNES</sequence>